<proteinExistence type="predicted"/>
<dbReference type="EMBL" id="LFZO01000061">
    <property type="protein sequence ID" value="KXT15337.1"/>
    <property type="molecule type" value="Genomic_DNA"/>
</dbReference>
<feature type="region of interest" description="Disordered" evidence="1">
    <location>
        <begin position="63"/>
        <end position="92"/>
    </location>
</feature>
<sequence length="92" mass="10001">MYPTMNKNISRFTAQTDGKQYRNVNWTQPSALPRPVLCAFCEPKASSHARPAILPPGLQETQMTGIARPSKGPGWTGAGTEGVSTKSRKRSV</sequence>
<comment type="caution">
    <text evidence="2">The sequence shown here is derived from an EMBL/GenBank/DDBJ whole genome shotgun (WGS) entry which is preliminary data.</text>
</comment>
<protein>
    <submittedName>
        <fullName evidence="2">Uncharacterized protein</fullName>
    </submittedName>
</protein>
<dbReference type="Proteomes" id="UP000073492">
    <property type="component" value="Unassembled WGS sequence"/>
</dbReference>
<name>A0A139IKM1_9PEZI</name>
<accession>A0A139IKM1</accession>
<evidence type="ECO:0000256" key="1">
    <source>
        <dbReference type="SAM" id="MobiDB-lite"/>
    </source>
</evidence>
<keyword evidence="3" id="KW-1185">Reference proteome</keyword>
<reference evidence="2 3" key="1">
    <citation type="submission" date="2015-07" db="EMBL/GenBank/DDBJ databases">
        <title>Comparative genomics of the Sigatoka disease complex on banana suggests a link between parallel evolutionary changes in Pseudocercospora fijiensis and Pseudocercospora eumusae and increased virulence on the banana host.</title>
        <authorList>
            <person name="Chang T.-C."/>
            <person name="Salvucci A."/>
            <person name="Crous P.W."/>
            <person name="Stergiopoulos I."/>
        </authorList>
    </citation>
    <scope>NUCLEOTIDE SEQUENCE [LARGE SCALE GENOMIC DNA]</scope>
    <source>
        <strain evidence="2 3">CBS 116634</strain>
    </source>
</reference>
<evidence type="ECO:0000313" key="3">
    <source>
        <dbReference type="Proteomes" id="UP000073492"/>
    </source>
</evidence>
<dbReference type="AlphaFoldDB" id="A0A139IKM1"/>
<gene>
    <name evidence="2" type="ORF">AC579_2830</name>
</gene>
<evidence type="ECO:0000313" key="2">
    <source>
        <dbReference type="EMBL" id="KXT15337.1"/>
    </source>
</evidence>
<organism evidence="2 3">
    <name type="scientific">Pseudocercospora musae</name>
    <dbReference type="NCBI Taxonomy" id="113226"/>
    <lineage>
        <taxon>Eukaryota</taxon>
        <taxon>Fungi</taxon>
        <taxon>Dikarya</taxon>
        <taxon>Ascomycota</taxon>
        <taxon>Pezizomycotina</taxon>
        <taxon>Dothideomycetes</taxon>
        <taxon>Dothideomycetidae</taxon>
        <taxon>Mycosphaerellales</taxon>
        <taxon>Mycosphaerellaceae</taxon>
        <taxon>Pseudocercospora</taxon>
    </lineage>
</organism>